<accession>A0A7G8T873</accession>
<evidence type="ECO:0000313" key="1">
    <source>
        <dbReference type="EMBL" id="QNK39814.1"/>
    </source>
</evidence>
<proteinExistence type="predicted"/>
<name>A0A7G8T873_9FIRM</name>
<organism evidence="1 2">
    <name type="scientific">Caproicibacter fermentans</name>
    <dbReference type="NCBI Taxonomy" id="2576756"/>
    <lineage>
        <taxon>Bacteria</taxon>
        <taxon>Bacillati</taxon>
        <taxon>Bacillota</taxon>
        <taxon>Clostridia</taxon>
        <taxon>Eubacteriales</taxon>
        <taxon>Acutalibacteraceae</taxon>
        <taxon>Caproicibacter</taxon>
    </lineage>
</organism>
<dbReference type="KEGG" id="cfem:HCR03_13950"/>
<reference evidence="1 2" key="1">
    <citation type="submission" date="2020-08" db="EMBL/GenBank/DDBJ databases">
        <title>The isolate Caproiciproducens sp. 7D4C2 produces n-caproate at mildly acidic conditions from hexoses: genome and rBOX comparison with related strains and chain-elongating bacteria.</title>
        <authorList>
            <person name="Esquivel-Elizondo S."/>
            <person name="Bagci C."/>
            <person name="Temovska M."/>
            <person name="Jeon B.S."/>
            <person name="Bessarab I."/>
            <person name="Williams R.B.H."/>
            <person name="Huson D.H."/>
            <person name="Angenent L.T."/>
        </authorList>
    </citation>
    <scope>NUCLEOTIDE SEQUENCE [LARGE SCALE GENOMIC DNA]</scope>
    <source>
        <strain evidence="1 2">7D4C2</strain>
    </source>
</reference>
<dbReference type="RefSeq" id="WP_187034790.1">
    <property type="nucleotide sequence ID" value="NZ_CP060286.1"/>
</dbReference>
<evidence type="ECO:0000313" key="2">
    <source>
        <dbReference type="Proteomes" id="UP000515909"/>
    </source>
</evidence>
<gene>
    <name evidence="1" type="ORF">HCR03_13950</name>
</gene>
<dbReference type="EMBL" id="CP060286">
    <property type="protein sequence ID" value="QNK39814.1"/>
    <property type="molecule type" value="Genomic_DNA"/>
</dbReference>
<sequence>MMTNFKERLKTYGLNKVLSYMDSNYEHKIPKALDWLERFDKEGQYAGAYKTVREVMAVPEKCFFRS</sequence>
<protein>
    <submittedName>
        <fullName evidence="1">Uncharacterized protein</fullName>
    </submittedName>
</protein>
<dbReference type="AlphaFoldDB" id="A0A7G8T873"/>
<dbReference type="Proteomes" id="UP000515909">
    <property type="component" value="Chromosome"/>
</dbReference>